<sequence>MGLLSLGTPLDWHESKQYNEHVRENGIIQLINIFKQHGSRQNDVFYWGDEVEYMLVDMDDASKTAKLSIDKDYILSDLNDPEKPKSYQKCVANNISFHPEYGRYMIEATPLRPYHGDRIRDYLSVEENMARRRLVSQSELPSHIKPLTLTAFPRMGCPEFTSPATKPIGPASQSLFLPDEIINRHVRFPTLTANIRKRRGSKVAINLPIYPDRNTKLLDDSIPRDRDLFPSDREPSLGAARPGHVYMDSMGFGMGSSCLQVTVQAKDIDEARFLYDSLAAWTPILLALSAAAPVFKGYLVNQDVRWNVISGAVDDRTFLERDVDPYPGYDLVGGLDVPEEVRDHMRLLGGVRGVNGDRVINKNGDTKVYTNQGRPLQKIPKSRYDSIDNYLGDTTYSKKKPYFKDEYNDINSPINKKVYDQLVNTPYFDDKLATHFAHLFIRDPLVIFSERLDQDNELSNDHFENLQSTNWQTLRFKPPALYPKDLSEEALAETPGWRVEFRPLEIQLSDFENAAYSVFITLLSRVILKYSPDFYIPISKIDENMATAHKVDAVLKDKFWFKSFDSWNLDLSEFVGYDLSWFDRFINHGNDDLAADEVYVKGYSERAVRRFSNDFEPAYETCQGFNESKVPIRELINGNSSFPGILRIIIKYIATDLLSAETNHHCSTKELALKMLRLQSYLRLISYRASGKIPTTAHWLREQVLKHPEYKRDSKISSRINYDIIKESTRVSQLEPDILEEFFGSTISEYLMGTGAKEYDMANGVAH</sequence>
<dbReference type="GO" id="GO:0042542">
    <property type="term" value="P:response to hydrogen peroxide"/>
    <property type="evidence" value="ECO:0007669"/>
    <property type="project" value="EnsemblFungi"/>
</dbReference>
<dbReference type="Pfam" id="PF03074">
    <property type="entry name" value="GCS"/>
    <property type="match status" value="1"/>
</dbReference>
<evidence type="ECO:0000256" key="10">
    <source>
        <dbReference type="RuleBase" id="RU367135"/>
    </source>
</evidence>
<dbReference type="GO" id="GO:0046686">
    <property type="term" value="P:response to cadmium ion"/>
    <property type="evidence" value="ECO:0007669"/>
    <property type="project" value="EnsemblFungi"/>
</dbReference>
<evidence type="ECO:0000256" key="9">
    <source>
        <dbReference type="ARBA" id="ARBA00032122"/>
    </source>
</evidence>
<dbReference type="GeneID" id="5126623"/>
<dbReference type="EMBL" id="CH408157">
    <property type="protein sequence ID" value="EDK39026.2"/>
    <property type="molecule type" value="Genomic_DNA"/>
</dbReference>
<dbReference type="Proteomes" id="UP000001997">
    <property type="component" value="Unassembled WGS sequence"/>
</dbReference>
<accession>A5DIM3</accession>
<keyword evidence="6 10" id="KW-0547">Nucleotide-binding</keyword>
<evidence type="ECO:0000256" key="5">
    <source>
        <dbReference type="ARBA" id="ARBA00022684"/>
    </source>
</evidence>
<dbReference type="GO" id="GO:0004357">
    <property type="term" value="F:glutamate-cysteine ligase activity"/>
    <property type="evidence" value="ECO:0007669"/>
    <property type="project" value="UniProtKB-UniRule"/>
</dbReference>
<evidence type="ECO:0000256" key="2">
    <source>
        <dbReference type="ARBA" id="ARBA00008100"/>
    </source>
</evidence>
<dbReference type="UniPathway" id="UPA00142">
    <property type="reaction ID" value="UER00209"/>
</dbReference>
<evidence type="ECO:0000256" key="4">
    <source>
        <dbReference type="ARBA" id="ARBA00022598"/>
    </source>
</evidence>
<dbReference type="Gene3D" id="3.30.590.50">
    <property type="match status" value="2"/>
</dbReference>
<keyword evidence="7 10" id="KW-0067">ATP-binding</keyword>
<gene>
    <name evidence="11" type="ORF">PGUG_03124</name>
</gene>
<evidence type="ECO:0000256" key="7">
    <source>
        <dbReference type="ARBA" id="ARBA00022840"/>
    </source>
</evidence>
<dbReference type="RefSeq" id="XP_001485395.2">
    <property type="nucleotide sequence ID" value="XM_001485345.1"/>
</dbReference>
<evidence type="ECO:0000256" key="1">
    <source>
        <dbReference type="ARBA" id="ARBA00005006"/>
    </source>
</evidence>
<keyword evidence="4 10" id="KW-0436">Ligase</keyword>
<dbReference type="PANTHER" id="PTHR11164:SF0">
    <property type="entry name" value="GLUTAMATE--CYSTEINE LIGASE CATALYTIC SUBUNIT"/>
    <property type="match status" value="1"/>
</dbReference>
<proteinExistence type="inferred from homology"/>
<dbReference type="GO" id="GO:0006750">
    <property type="term" value="P:glutathione biosynthetic process"/>
    <property type="evidence" value="ECO:0007669"/>
    <property type="project" value="UniProtKB-UniRule"/>
</dbReference>
<dbReference type="SUPFAM" id="SSF55931">
    <property type="entry name" value="Glutamine synthetase/guanido kinase"/>
    <property type="match status" value="1"/>
</dbReference>
<evidence type="ECO:0000313" key="11">
    <source>
        <dbReference type="EMBL" id="EDK39026.2"/>
    </source>
</evidence>
<dbReference type="KEGG" id="pgu:PGUG_03124"/>
<dbReference type="AlphaFoldDB" id="A5DIM3"/>
<dbReference type="FunCoup" id="A5DIM3">
    <property type="interactions" value="407"/>
</dbReference>
<dbReference type="InParanoid" id="A5DIM3"/>
<dbReference type="GO" id="GO:0005737">
    <property type="term" value="C:cytoplasm"/>
    <property type="evidence" value="ECO:0007669"/>
    <property type="project" value="EnsemblFungi"/>
</dbReference>
<dbReference type="OrthoDB" id="7939818at2759"/>
<dbReference type="FunFam" id="3.30.590.50:FF:000002">
    <property type="entry name" value="Glutamate--cysteine ligase catalytic subunit"/>
    <property type="match status" value="1"/>
</dbReference>
<dbReference type="InterPro" id="IPR014746">
    <property type="entry name" value="Gln_synth/guanido_kin_cat_dom"/>
</dbReference>
<organism evidence="11 12">
    <name type="scientific">Meyerozyma guilliermondii (strain ATCC 6260 / CBS 566 / DSM 6381 / JCM 1539 / NBRC 10279 / NRRL Y-324)</name>
    <name type="common">Yeast</name>
    <name type="synonym">Candida guilliermondii</name>
    <dbReference type="NCBI Taxonomy" id="294746"/>
    <lineage>
        <taxon>Eukaryota</taxon>
        <taxon>Fungi</taxon>
        <taxon>Dikarya</taxon>
        <taxon>Ascomycota</taxon>
        <taxon>Saccharomycotina</taxon>
        <taxon>Pichiomycetes</taxon>
        <taxon>Debaryomycetaceae</taxon>
        <taxon>Meyerozyma</taxon>
    </lineage>
</organism>
<dbReference type="Gene3D" id="1.10.8.960">
    <property type="match status" value="1"/>
</dbReference>
<keyword evidence="5 10" id="KW-0317">Glutathione biosynthesis</keyword>
<dbReference type="eggNOG" id="KOG3754">
    <property type="taxonomic scope" value="Eukaryota"/>
</dbReference>
<evidence type="ECO:0000256" key="8">
    <source>
        <dbReference type="ARBA" id="ARBA00030585"/>
    </source>
</evidence>
<dbReference type="HOGENOM" id="CLU_010467_2_0_1"/>
<comment type="pathway">
    <text evidence="1 10">Sulfur metabolism; glutathione biosynthesis; glutathione from L-cysteine and L-glutamate: step 1/2.</text>
</comment>
<name>A5DIM3_PICGU</name>
<dbReference type="GO" id="GO:0005524">
    <property type="term" value="F:ATP binding"/>
    <property type="evidence" value="ECO:0007669"/>
    <property type="project" value="UniProtKB-UniRule"/>
</dbReference>
<dbReference type="PANTHER" id="PTHR11164">
    <property type="entry name" value="GLUTAMATE CYSTEINE LIGASE"/>
    <property type="match status" value="1"/>
</dbReference>
<evidence type="ECO:0000313" key="12">
    <source>
        <dbReference type="Proteomes" id="UP000001997"/>
    </source>
</evidence>
<evidence type="ECO:0000256" key="3">
    <source>
        <dbReference type="ARBA" id="ARBA00012220"/>
    </source>
</evidence>
<comment type="similarity">
    <text evidence="2 10">Belongs to the glutamate--cysteine ligase type 3 family.</text>
</comment>
<keyword evidence="12" id="KW-1185">Reference proteome</keyword>
<dbReference type="VEuPathDB" id="FungiDB:PGUG_03124"/>
<dbReference type="STRING" id="294746.A5DIM3"/>
<evidence type="ECO:0000256" key="6">
    <source>
        <dbReference type="ARBA" id="ARBA00022741"/>
    </source>
</evidence>
<dbReference type="InterPro" id="IPR004308">
    <property type="entry name" value="GCS"/>
</dbReference>
<dbReference type="EC" id="6.3.2.2" evidence="3 10"/>
<dbReference type="OMA" id="IAHMFIR"/>
<reference evidence="11 12" key="1">
    <citation type="journal article" date="2009" name="Nature">
        <title>Evolution of pathogenicity and sexual reproduction in eight Candida genomes.</title>
        <authorList>
            <person name="Butler G."/>
            <person name="Rasmussen M.D."/>
            <person name="Lin M.F."/>
            <person name="Santos M.A."/>
            <person name="Sakthikumar S."/>
            <person name="Munro C.A."/>
            <person name="Rheinbay E."/>
            <person name="Grabherr M."/>
            <person name="Forche A."/>
            <person name="Reedy J.L."/>
            <person name="Agrafioti I."/>
            <person name="Arnaud M.B."/>
            <person name="Bates S."/>
            <person name="Brown A.J."/>
            <person name="Brunke S."/>
            <person name="Costanzo M.C."/>
            <person name="Fitzpatrick D.A."/>
            <person name="de Groot P.W."/>
            <person name="Harris D."/>
            <person name="Hoyer L.L."/>
            <person name="Hube B."/>
            <person name="Klis F.M."/>
            <person name="Kodira C."/>
            <person name="Lennard N."/>
            <person name="Logue M.E."/>
            <person name="Martin R."/>
            <person name="Neiman A.M."/>
            <person name="Nikolaou E."/>
            <person name="Quail M.A."/>
            <person name="Quinn J."/>
            <person name="Santos M.C."/>
            <person name="Schmitzberger F.F."/>
            <person name="Sherlock G."/>
            <person name="Shah P."/>
            <person name="Silverstein K.A."/>
            <person name="Skrzypek M.S."/>
            <person name="Soll D."/>
            <person name="Staggs R."/>
            <person name="Stansfield I."/>
            <person name="Stumpf M.P."/>
            <person name="Sudbery P.E."/>
            <person name="Srikantha T."/>
            <person name="Zeng Q."/>
            <person name="Berman J."/>
            <person name="Berriman M."/>
            <person name="Heitman J."/>
            <person name="Gow N.A."/>
            <person name="Lorenz M.C."/>
            <person name="Birren B.W."/>
            <person name="Kellis M."/>
            <person name="Cuomo C.A."/>
        </authorList>
    </citation>
    <scope>NUCLEOTIDE SEQUENCE [LARGE SCALE GENOMIC DNA]</scope>
    <source>
        <strain evidence="12">ATCC 6260 / CBS 566 / DSM 6381 / JCM 1539 / NBRC 10279 / NRRL Y-324</strain>
    </source>
</reference>
<protein>
    <recommendedName>
        <fullName evidence="3 10">Glutamate--cysteine ligase</fullName>
        <ecNumber evidence="3 10">6.3.2.2</ecNumber>
    </recommendedName>
    <alternativeName>
        <fullName evidence="9 10">Gamma-ECS</fullName>
    </alternativeName>
    <alternativeName>
        <fullName evidence="8 10">Gamma-glutamylcysteine synthetase</fullName>
    </alternativeName>
</protein>
<comment type="catalytic activity">
    <reaction evidence="10">
        <text>L-cysteine + L-glutamate + ATP = gamma-L-glutamyl-L-cysteine + ADP + phosphate + H(+)</text>
        <dbReference type="Rhea" id="RHEA:13285"/>
        <dbReference type="ChEBI" id="CHEBI:15378"/>
        <dbReference type="ChEBI" id="CHEBI:29985"/>
        <dbReference type="ChEBI" id="CHEBI:30616"/>
        <dbReference type="ChEBI" id="CHEBI:35235"/>
        <dbReference type="ChEBI" id="CHEBI:43474"/>
        <dbReference type="ChEBI" id="CHEBI:58173"/>
        <dbReference type="ChEBI" id="CHEBI:456216"/>
        <dbReference type="EC" id="6.3.2.2"/>
    </reaction>
</comment>